<dbReference type="PANTHER" id="PTHR43157:SF31">
    <property type="entry name" value="PHOSPHATIDYLINOSITOL-GLYCAN BIOSYNTHESIS CLASS F PROTEIN"/>
    <property type="match status" value="1"/>
</dbReference>
<sequence length="300" mass="32088">MWTTENIPNLTGKVAMVTGANTGIGFETALALYKAGAHVILACRSSANAEQAVTRLQATGGTGSLETALFDLGSIDSVKQFAAQFLKTHRQLDILINNAGVMIPPASKTVDGFELQFGVNVIGHFALTGSLYPLLKATPFSRVITVSSGAYLRGSIDFDNLRSEVSYDAMREYSQSKLGNLLFSLELQRRINAAKHNVLSIAAQPGANKTDLARHMTDEEYKAAIERVGELMEPWQGALSQLYAAVDARALGGALYGPDQDNGYRGFPSQSVITANGVDEAAAIKLWELAEEVTGISFPG</sequence>
<dbReference type="NCBIfam" id="NF004846">
    <property type="entry name" value="PRK06197.1"/>
    <property type="match status" value="1"/>
</dbReference>
<organism evidence="2 3">
    <name type="scientific">Mucilaginibacter gynuensis</name>
    <dbReference type="NCBI Taxonomy" id="1302236"/>
    <lineage>
        <taxon>Bacteria</taxon>
        <taxon>Pseudomonadati</taxon>
        <taxon>Bacteroidota</taxon>
        <taxon>Sphingobacteriia</taxon>
        <taxon>Sphingobacteriales</taxon>
        <taxon>Sphingobacteriaceae</taxon>
        <taxon>Mucilaginibacter</taxon>
    </lineage>
</organism>
<dbReference type="Proteomes" id="UP001500582">
    <property type="component" value="Unassembled WGS sequence"/>
</dbReference>
<evidence type="ECO:0000256" key="1">
    <source>
        <dbReference type="ARBA" id="ARBA00023002"/>
    </source>
</evidence>
<proteinExistence type="predicted"/>
<dbReference type="CDD" id="cd05327">
    <property type="entry name" value="retinol-DH_like_SDR_c_like"/>
    <property type="match status" value="1"/>
</dbReference>
<name>A0ABP8GD79_9SPHI</name>
<dbReference type="PRINTS" id="PR00081">
    <property type="entry name" value="GDHRDH"/>
</dbReference>
<dbReference type="SUPFAM" id="SSF51735">
    <property type="entry name" value="NAD(P)-binding Rossmann-fold domains"/>
    <property type="match status" value="1"/>
</dbReference>
<dbReference type="InterPro" id="IPR036291">
    <property type="entry name" value="NAD(P)-bd_dom_sf"/>
</dbReference>
<dbReference type="EMBL" id="BAABFT010000005">
    <property type="protein sequence ID" value="GAA4322211.1"/>
    <property type="molecule type" value="Genomic_DNA"/>
</dbReference>
<keyword evidence="3" id="KW-1185">Reference proteome</keyword>
<evidence type="ECO:0000313" key="3">
    <source>
        <dbReference type="Proteomes" id="UP001500582"/>
    </source>
</evidence>
<dbReference type="PANTHER" id="PTHR43157">
    <property type="entry name" value="PHOSPHATIDYLINOSITOL-GLYCAN BIOSYNTHESIS CLASS F PROTEIN-RELATED"/>
    <property type="match status" value="1"/>
</dbReference>
<comment type="caution">
    <text evidence="2">The sequence shown here is derived from an EMBL/GenBank/DDBJ whole genome shotgun (WGS) entry which is preliminary data.</text>
</comment>
<dbReference type="RefSeq" id="WP_345211156.1">
    <property type="nucleotide sequence ID" value="NZ_BAABFT010000005.1"/>
</dbReference>
<gene>
    <name evidence="2" type="ORF">GCM10023149_22390</name>
</gene>
<protein>
    <submittedName>
        <fullName evidence="2">SDR family NAD(P)-dependent oxidoreductase</fullName>
    </submittedName>
</protein>
<dbReference type="Pfam" id="PF00106">
    <property type="entry name" value="adh_short"/>
    <property type="match status" value="1"/>
</dbReference>
<dbReference type="Gene3D" id="3.40.50.720">
    <property type="entry name" value="NAD(P)-binding Rossmann-like Domain"/>
    <property type="match status" value="1"/>
</dbReference>
<evidence type="ECO:0000313" key="2">
    <source>
        <dbReference type="EMBL" id="GAA4322211.1"/>
    </source>
</evidence>
<dbReference type="InterPro" id="IPR002347">
    <property type="entry name" value="SDR_fam"/>
</dbReference>
<reference evidence="3" key="1">
    <citation type="journal article" date="2019" name="Int. J. Syst. Evol. Microbiol.">
        <title>The Global Catalogue of Microorganisms (GCM) 10K type strain sequencing project: providing services to taxonomists for standard genome sequencing and annotation.</title>
        <authorList>
            <consortium name="The Broad Institute Genomics Platform"/>
            <consortium name="The Broad Institute Genome Sequencing Center for Infectious Disease"/>
            <person name="Wu L."/>
            <person name="Ma J."/>
        </authorList>
    </citation>
    <scope>NUCLEOTIDE SEQUENCE [LARGE SCALE GENOMIC DNA]</scope>
    <source>
        <strain evidence="3">JCM 17705</strain>
    </source>
</reference>
<accession>A0ABP8GD79</accession>
<keyword evidence="1" id="KW-0560">Oxidoreductase</keyword>